<dbReference type="SUPFAM" id="SSF47413">
    <property type="entry name" value="lambda repressor-like DNA-binding domains"/>
    <property type="match status" value="1"/>
</dbReference>
<dbReference type="EMBL" id="PTIX01000002">
    <property type="protein sequence ID" value="PPK70581.1"/>
    <property type="molecule type" value="Genomic_DNA"/>
</dbReference>
<keyword evidence="3" id="KW-1185">Reference proteome</keyword>
<dbReference type="Proteomes" id="UP000239203">
    <property type="component" value="Unassembled WGS sequence"/>
</dbReference>
<name>A0A2S6GZJ5_9PSEU</name>
<feature type="domain" description="HTH cro/C1-type" evidence="1">
    <location>
        <begin position="24"/>
        <end position="64"/>
    </location>
</feature>
<reference evidence="2 3" key="1">
    <citation type="submission" date="2018-02" db="EMBL/GenBank/DDBJ databases">
        <title>Genomic Encyclopedia of Archaeal and Bacterial Type Strains, Phase II (KMG-II): from individual species to whole genera.</title>
        <authorList>
            <person name="Goeker M."/>
        </authorList>
    </citation>
    <scope>NUCLEOTIDE SEQUENCE [LARGE SCALE GENOMIC DNA]</scope>
    <source>
        <strain evidence="2 3">YU 961-1</strain>
    </source>
</reference>
<dbReference type="InterPro" id="IPR001387">
    <property type="entry name" value="Cro/C1-type_HTH"/>
</dbReference>
<evidence type="ECO:0000313" key="3">
    <source>
        <dbReference type="Proteomes" id="UP000239203"/>
    </source>
</evidence>
<dbReference type="GO" id="GO:0003677">
    <property type="term" value="F:DNA binding"/>
    <property type="evidence" value="ECO:0007669"/>
    <property type="project" value="InterPro"/>
</dbReference>
<dbReference type="CDD" id="cd00093">
    <property type="entry name" value="HTH_XRE"/>
    <property type="match status" value="1"/>
</dbReference>
<protein>
    <submittedName>
        <fullName evidence="2">Helix-turn-helix protein</fullName>
    </submittedName>
</protein>
<dbReference type="AlphaFoldDB" id="A0A2S6GZJ5"/>
<organism evidence="2 3">
    <name type="scientific">Actinokineospora auranticolor</name>
    <dbReference type="NCBI Taxonomy" id="155976"/>
    <lineage>
        <taxon>Bacteria</taxon>
        <taxon>Bacillati</taxon>
        <taxon>Actinomycetota</taxon>
        <taxon>Actinomycetes</taxon>
        <taxon>Pseudonocardiales</taxon>
        <taxon>Pseudonocardiaceae</taxon>
        <taxon>Actinokineospora</taxon>
    </lineage>
</organism>
<accession>A0A2S6GZJ5</accession>
<dbReference type="Gene3D" id="1.10.260.40">
    <property type="entry name" value="lambda repressor-like DNA-binding domains"/>
    <property type="match status" value="1"/>
</dbReference>
<comment type="caution">
    <text evidence="2">The sequence shown here is derived from an EMBL/GenBank/DDBJ whole genome shotgun (WGS) entry which is preliminary data.</text>
</comment>
<sequence length="106" mass="12185">MRREPQDASRERRLAPISEVLPRLRREQGLTQDDLATRLLEVSGNEAITREAVSRWERGKRIPGPYWRDWLGQVLEVPRPDLDLAAASARRDRHADHRGLVGLSGR</sequence>
<dbReference type="RefSeq" id="WP_245931099.1">
    <property type="nucleotide sequence ID" value="NZ_CP154825.1"/>
</dbReference>
<dbReference type="InterPro" id="IPR010982">
    <property type="entry name" value="Lambda_DNA-bd_dom_sf"/>
</dbReference>
<dbReference type="Pfam" id="PF01381">
    <property type="entry name" value="HTH_3"/>
    <property type="match status" value="1"/>
</dbReference>
<evidence type="ECO:0000313" key="2">
    <source>
        <dbReference type="EMBL" id="PPK70581.1"/>
    </source>
</evidence>
<proteinExistence type="predicted"/>
<gene>
    <name evidence="2" type="ORF">CLV40_102496</name>
</gene>
<evidence type="ECO:0000259" key="1">
    <source>
        <dbReference type="Pfam" id="PF01381"/>
    </source>
</evidence>